<gene>
    <name evidence="3" type="ORF">FJT64_006571</name>
</gene>
<evidence type="ECO:0000313" key="4">
    <source>
        <dbReference type="Proteomes" id="UP000440578"/>
    </source>
</evidence>
<reference evidence="3 4" key="1">
    <citation type="submission" date="2019-07" db="EMBL/GenBank/DDBJ databases">
        <title>Draft genome assembly of a fouling barnacle, Amphibalanus amphitrite (Darwin, 1854): The first reference genome for Thecostraca.</title>
        <authorList>
            <person name="Kim W."/>
        </authorList>
    </citation>
    <scope>NUCLEOTIDE SEQUENCE [LARGE SCALE GENOMIC DNA]</scope>
    <source>
        <strain evidence="3">SNU_AA5</strain>
        <tissue evidence="3">Soma without cirri and trophi</tissue>
    </source>
</reference>
<feature type="transmembrane region" description="Helical" evidence="2">
    <location>
        <begin position="23"/>
        <end position="44"/>
    </location>
</feature>
<evidence type="ECO:0000256" key="2">
    <source>
        <dbReference type="SAM" id="Phobius"/>
    </source>
</evidence>
<dbReference type="SUPFAM" id="SSF81321">
    <property type="entry name" value="Family A G protein-coupled receptor-like"/>
    <property type="match status" value="1"/>
</dbReference>
<keyword evidence="2" id="KW-1133">Transmembrane helix</keyword>
<dbReference type="Proteomes" id="UP000440578">
    <property type="component" value="Unassembled WGS sequence"/>
</dbReference>
<proteinExistence type="predicted"/>
<comment type="caution">
    <text evidence="3">The sequence shown here is derived from an EMBL/GenBank/DDBJ whole genome shotgun (WGS) entry which is preliminary data.</text>
</comment>
<name>A0A6A4VN36_AMPAM</name>
<keyword evidence="2" id="KW-0812">Transmembrane</keyword>
<organism evidence="3 4">
    <name type="scientific">Amphibalanus amphitrite</name>
    <name type="common">Striped barnacle</name>
    <name type="synonym">Balanus amphitrite</name>
    <dbReference type="NCBI Taxonomy" id="1232801"/>
    <lineage>
        <taxon>Eukaryota</taxon>
        <taxon>Metazoa</taxon>
        <taxon>Ecdysozoa</taxon>
        <taxon>Arthropoda</taxon>
        <taxon>Crustacea</taxon>
        <taxon>Multicrustacea</taxon>
        <taxon>Cirripedia</taxon>
        <taxon>Thoracica</taxon>
        <taxon>Thoracicalcarea</taxon>
        <taxon>Balanomorpha</taxon>
        <taxon>Balanoidea</taxon>
        <taxon>Balanidae</taxon>
        <taxon>Amphibalaninae</taxon>
        <taxon>Amphibalanus</taxon>
    </lineage>
</organism>
<evidence type="ECO:0000313" key="3">
    <source>
        <dbReference type="EMBL" id="KAF0295966.1"/>
    </source>
</evidence>
<feature type="region of interest" description="Disordered" evidence="1">
    <location>
        <begin position="164"/>
        <end position="187"/>
    </location>
</feature>
<dbReference type="AlphaFoldDB" id="A0A6A4VN36"/>
<protein>
    <submittedName>
        <fullName evidence="3">Uncharacterized protein</fullName>
    </submittedName>
</protein>
<accession>A0A6A4VN36</accession>
<dbReference type="EMBL" id="VIIS01001590">
    <property type="protein sequence ID" value="KAF0295966.1"/>
    <property type="molecule type" value="Genomic_DNA"/>
</dbReference>
<keyword evidence="2" id="KW-0472">Membrane</keyword>
<keyword evidence="4" id="KW-1185">Reference proteome</keyword>
<sequence length="187" mass="21248">MLNEGPNKVLFRSQEFFFQQTKLVTLALTYTGLFVYTAVVGHRTSRQLRRERRRFLPSDQQFLDNYRAFRRVLAVLSLVLLLDVAEPVVRVTSRWWPMPQAAGLLHQLRLFGAIFEGWAYGLLNAKLRAAYRATLCCCPSRQVTQHVPSPDASVHRREAWTISAPAPPEQPQEGLTEPCANPVSGIN</sequence>
<evidence type="ECO:0000256" key="1">
    <source>
        <dbReference type="SAM" id="MobiDB-lite"/>
    </source>
</evidence>